<protein>
    <submittedName>
        <fullName evidence="3">Uncharacterized protein</fullName>
    </submittedName>
</protein>
<keyword evidence="2" id="KW-1133">Transmembrane helix</keyword>
<gene>
    <name evidence="3" type="ORF">JQS43_20570</name>
</gene>
<keyword evidence="2" id="KW-0812">Transmembrane</keyword>
<dbReference type="EMBL" id="CP070499">
    <property type="protein sequence ID" value="QSB17588.1"/>
    <property type="molecule type" value="Genomic_DNA"/>
</dbReference>
<organism evidence="3 4">
    <name type="scientific">Natronosporangium hydrolyticum</name>
    <dbReference type="NCBI Taxonomy" id="2811111"/>
    <lineage>
        <taxon>Bacteria</taxon>
        <taxon>Bacillati</taxon>
        <taxon>Actinomycetota</taxon>
        <taxon>Actinomycetes</taxon>
        <taxon>Micromonosporales</taxon>
        <taxon>Micromonosporaceae</taxon>
        <taxon>Natronosporangium</taxon>
    </lineage>
</organism>
<feature type="compositionally biased region" description="Low complexity" evidence="1">
    <location>
        <begin position="49"/>
        <end position="77"/>
    </location>
</feature>
<evidence type="ECO:0000256" key="2">
    <source>
        <dbReference type="SAM" id="Phobius"/>
    </source>
</evidence>
<evidence type="ECO:0000313" key="4">
    <source>
        <dbReference type="Proteomes" id="UP000662857"/>
    </source>
</evidence>
<feature type="transmembrane region" description="Helical" evidence="2">
    <location>
        <begin position="12"/>
        <end position="33"/>
    </location>
</feature>
<dbReference type="KEGG" id="nhy:JQS43_20570"/>
<keyword evidence="4" id="KW-1185">Reference proteome</keyword>
<keyword evidence="2" id="KW-0472">Membrane</keyword>
<accession>A0A895YU50</accession>
<evidence type="ECO:0000256" key="1">
    <source>
        <dbReference type="SAM" id="MobiDB-lite"/>
    </source>
</evidence>
<proteinExistence type="predicted"/>
<feature type="region of interest" description="Disordered" evidence="1">
    <location>
        <begin position="42"/>
        <end position="84"/>
    </location>
</feature>
<name>A0A895YU50_9ACTN</name>
<dbReference type="Proteomes" id="UP000662857">
    <property type="component" value="Chromosome"/>
</dbReference>
<sequence>MYLAYLDPGSGSMLAAAVVAGFAGAMVAVKMWWRRLTGKFRRQQPEQVAGEQAAAESTTTQAEGSEPAAQAASAEAAGRADRES</sequence>
<reference evidence="3" key="1">
    <citation type="submission" date="2021-02" db="EMBL/GenBank/DDBJ databases">
        <title>Natrosporangium hydrolyticum gen. nov., sp. nov, a haloalkaliphilic actinobacterium from a soda solonchak soil.</title>
        <authorList>
            <person name="Sorokin D.Y."/>
            <person name="Khijniak T.V."/>
            <person name="Zakharycheva A.P."/>
            <person name="Boueva O.V."/>
            <person name="Ariskina E.V."/>
            <person name="Hahnke R.L."/>
            <person name="Bunk B."/>
            <person name="Sproer C."/>
            <person name="Schumann P."/>
            <person name="Evtushenko L.I."/>
            <person name="Kublanov I.V."/>
        </authorList>
    </citation>
    <scope>NUCLEOTIDE SEQUENCE</scope>
    <source>
        <strain evidence="3">DSM 106523</strain>
    </source>
</reference>
<dbReference type="RefSeq" id="WP_239679593.1">
    <property type="nucleotide sequence ID" value="NZ_CP070499.1"/>
</dbReference>
<dbReference type="AlphaFoldDB" id="A0A895YU50"/>
<evidence type="ECO:0000313" key="3">
    <source>
        <dbReference type="EMBL" id="QSB17588.1"/>
    </source>
</evidence>